<protein>
    <recommendedName>
        <fullName evidence="3">Polyketide cyclase / dehydrase and lipid transport</fullName>
    </recommendedName>
</protein>
<evidence type="ECO:0000313" key="2">
    <source>
        <dbReference type="Proteomes" id="UP000626148"/>
    </source>
</evidence>
<keyword evidence="2" id="KW-1185">Reference proteome</keyword>
<evidence type="ECO:0008006" key="3">
    <source>
        <dbReference type="Google" id="ProtNLM"/>
    </source>
</evidence>
<comment type="caution">
    <text evidence="1">The sequence shown here is derived from an EMBL/GenBank/DDBJ whole genome shotgun (WGS) entry which is preliminary data.</text>
</comment>
<accession>A0A918NIT2</accession>
<dbReference type="Gene3D" id="3.30.530.20">
    <property type="match status" value="1"/>
</dbReference>
<proteinExistence type="predicted"/>
<sequence>MKYSVHVDIDLPRDTFIELFDNPDNLPKWQPGLVEMEPVEGIPGQPGGKTRLVYRMGSREIEMIETITERQLPDRFAGTYTTPGMINHLVNRFEDRGGRTRWHIDSEFIGSGWFKVLTWVMPWSFKKQTRTMMNHFKAFAETGKTVHE</sequence>
<dbReference type="Proteomes" id="UP000626148">
    <property type="component" value="Unassembled WGS sequence"/>
</dbReference>
<dbReference type="InterPro" id="IPR019587">
    <property type="entry name" value="Polyketide_cyclase/dehydratase"/>
</dbReference>
<organism evidence="1 2">
    <name type="scientific">Saccharospirillum salsuginis</name>
    <dbReference type="NCBI Taxonomy" id="418750"/>
    <lineage>
        <taxon>Bacteria</taxon>
        <taxon>Pseudomonadati</taxon>
        <taxon>Pseudomonadota</taxon>
        <taxon>Gammaproteobacteria</taxon>
        <taxon>Oceanospirillales</taxon>
        <taxon>Saccharospirillaceae</taxon>
        <taxon>Saccharospirillum</taxon>
    </lineage>
</organism>
<evidence type="ECO:0000313" key="1">
    <source>
        <dbReference type="EMBL" id="GGX70679.1"/>
    </source>
</evidence>
<dbReference type="AlphaFoldDB" id="A0A918NIT2"/>
<dbReference type="EMBL" id="BMXR01000014">
    <property type="protein sequence ID" value="GGX70679.1"/>
    <property type="molecule type" value="Genomic_DNA"/>
</dbReference>
<name>A0A918NIT2_9GAMM</name>
<reference evidence="1" key="2">
    <citation type="submission" date="2020-09" db="EMBL/GenBank/DDBJ databases">
        <authorList>
            <person name="Sun Q."/>
            <person name="Kim S."/>
        </authorList>
    </citation>
    <scope>NUCLEOTIDE SEQUENCE</scope>
    <source>
        <strain evidence="1">KCTC 22169</strain>
    </source>
</reference>
<dbReference type="InterPro" id="IPR023393">
    <property type="entry name" value="START-like_dom_sf"/>
</dbReference>
<gene>
    <name evidence="1" type="ORF">GCM10007392_42690</name>
</gene>
<dbReference type="RefSeq" id="WP_189612598.1">
    <property type="nucleotide sequence ID" value="NZ_BMXR01000014.1"/>
</dbReference>
<dbReference type="SUPFAM" id="SSF55961">
    <property type="entry name" value="Bet v1-like"/>
    <property type="match status" value="1"/>
</dbReference>
<dbReference type="CDD" id="cd07812">
    <property type="entry name" value="SRPBCC"/>
    <property type="match status" value="1"/>
</dbReference>
<reference evidence="1" key="1">
    <citation type="journal article" date="2014" name="Int. J. Syst. Evol. Microbiol.">
        <title>Complete genome sequence of Corynebacterium casei LMG S-19264T (=DSM 44701T), isolated from a smear-ripened cheese.</title>
        <authorList>
            <consortium name="US DOE Joint Genome Institute (JGI-PGF)"/>
            <person name="Walter F."/>
            <person name="Albersmeier A."/>
            <person name="Kalinowski J."/>
            <person name="Ruckert C."/>
        </authorList>
    </citation>
    <scope>NUCLEOTIDE SEQUENCE</scope>
    <source>
        <strain evidence="1">KCTC 22169</strain>
    </source>
</reference>
<dbReference type="Pfam" id="PF10604">
    <property type="entry name" value="Polyketide_cyc2"/>
    <property type="match status" value="1"/>
</dbReference>